<evidence type="ECO:0000313" key="11">
    <source>
        <dbReference type="Proteomes" id="UP001642482"/>
    </source>
</evidence>
<feature type="compositionally biased region" description="Polar residues" evidence="8">
    <location>
        <begin position="113"/>
        <end position="123"/>
    </location>
</feature>
<keyword evidence="11" id="KW-1185">Reference proteome</keyword>
<keyword evidence="2" id="KW-0479">Metal-binding</keyword>
<evidence type="ECO:0000256" key="8">
    <source>
        <dbReference type="SAM" id="MobiDB-lite"/>
    </source>
</evidence>
<comment type="subcellular location">
    <subcellularLocation>
        <location evidence="1">Nucleus</location>
    </subcellularLocation>
</comment>
<dbReference type="SUPFAM" id="SSF57701">
    <property type="entry name" value="Zn2/Cys6 DNA-binding domain"/>
    <property type="match status" value="1"/>
</dbReference>
<dbReference type="PROSITE" id="PS50048">
    <property type="entry name" value="ZN2_CY6_FUNGAL_2"/>
    <property type="match status" value="1"/>
</dbReference>
<reference evidence="10 11" key="1">
    <citation type="submission" date="2024-01" db="EMBL/GenBank/DDBJ databases">
        <authorList>
            <person name="Allen C."/>
            <person name="Tagirdzhanova G."/>
        </authorList>
    </citation>
    <scope>NUCLEOTIDE SEQUENCE [LARGE SCALE GENOMIC DNA]</scope>
</reference>
<evidence type="ECO:0000256" key="4">
    <source>
        <dbReference type="ARBA" id="ARBA00023015"/>
    </source>
</evidence>
<dbReference type="InterPro" id="IPR051615">
    <property type="entry name" value="Transcr_Regulatory_Elem"/>
</dbReference>
<evidence type="ECO:0000256" key="2">
    <source>
        <dbReference type="ARBA" id="ARBA00022723"/>
    </source>
</evidence>
<dbReference type="PANTHER" id="PTHR31313:SF81">
    <property type="entry name" value="TY1 ENHANCER ACTIVATOR"/>
    <property type="match status" value="1"/>
</dbReference>
<organism evidence="10 11">
    <name type="scientific">Sporothrix eucalyptigena</name>
    <dbReference type="NCBI Taxonomy" id="1812306"/>
    <lineage>
        <taxon>Eukaryota</taxon>
        <taxon>Fungi</taxon>
        <taxon>Dikarya</taxon>
        <taxon>Ascomycota</taxon>
        <taxon>Pezizomycotina</taxon>
        <taxon>Sordariomycetes</taxon>
        <taxon>Sordariomycetidae</taxon>
        <taxon>Ophiostomatales</taxon>
        <taxon>Ophiostomataceae</taxon>
        <taxon>Sporothrix</taxon>
    </lineage>
</organism>
<feature type="compositionally biased region" description="Polar residues" evidence="8">
    <location>
        <begin position="131"/>
        <end position="155"/>
    </location>
</feature>
<keyword evidence="3" id="KW-0862">Zinc</keyword>
<keyword evidence="6" id="KW-0804">Transcription</keyword>
<dbReference type="PANTHER" id="PTHR31313">
    <property type="entry name" value="TY1 ENHANCER ACTIVATOR"/>
    <property type="match status" value="1"/>
</dbReference>
<dbReference type="Proteomes" id="UP001642482">
    <property type="component" value="Unassembled WGS sequence"/>
</dbReference>
<dbReference type="InterPro" id="IPR036864">
    <property type="entry name" value="Zn2-C6_fun-type_DNA-bd_sf"/>
</dbReference>
<evidence type="ECO:0000256" key="5">
    <source>
        <dbReference type="ARBA" id="ARBA00023125"/>
    </source>
</evidence>
<dbReference type="SMART" id="SM00066">
    <property type="entry name" value="GAL4"/>
    <property type="match status" value="1"/>
</dbReference>
<sequence length="155" mass="16876">MATSGSFQQPLHPAVLGAYNYSNKYPQTSEWSPPARDRRSSASLPGSIRRIRQACTNCRHRKIKCSGEKPSCVNCRKVDRPELLNRIKTIEAQLAQLTSQGAATTDKGDEQTQKTVQPMSMSDKSPRNDADGNNGSESSDSPGSAQSFQPSTETS</sequence>
<accession>A0ABP0CZF3</accession>
<keyword evidence="5" id="KW-0238">DNA-binding</keyword>
<evidence type="ECO:0000256" key="3">
    <source>
        <dbReference type="ARBA" id="ARBA00022833"/>
    </source>
</evidence>
<dbReference type="Pfam" id="PF00172">
    <property type="entry name" value="Zn_clus"/>
    <property type="match status" value="1"/>
</dbReference>
<dbReference type="EMBL" id="CAWUHD010000183">
    <property type="protein sequence ID" value="CAK7237523.1"/>
    <property type="molecule type" value="Genomic_DNA"/>
</dbReference>
<keyword evidence="4" id="KW-0805">Transcription regulation</keyword>
<gene>
    <name evidence="10" type="ORF">SEUCBS140593_009996</name>
</gene>
<evidence type="ECO:0000259" key="9">
    <source>
        <dbReference type="PROSITE" id="PS50048"/>
    </source>
</evidence>
<proteinExistence type="predicted"/>
<feature type="domain" description="Zn(2)-C6 fungal-type" evidence="9">
    <location>
        <begin position="54"/>
        <end position="77"/>
    </location>
</feature>
<evidence type="ECO:0000256" key="7">
    <source>
        <dbReference type="ARBA" id="ARBA00023242"/>
    </source>
</evidence>
<name>A0ABP0CZF3_9PEZI</name>
<feature type="region of interest" description="Disordered" evidence="8">
    <location>
        <begin position="98"/>
        <end position="155"/>
    </location>
</feature>
<feature type="region of interest" description="Disordered" evidence="8">
    <location>
        <begin position="23"/>
        <end position="48"/>
    </location>
</feature>
<protein>
    <recommendedName>
        <fullName evidence="9">Zn(2)-C6 fungal-type domain-containing protein</fullName>
    </recommendedName>
</protein>
<evidence type="ECO:0000256" key="1">
    <source>
        <dbReference type="ARBA" id="ARBA00004123"/>
    </source>
</evidence>
<evidence type="ECO:0000256" key="6">
    <source>
        <dbReference type="ARBA" id="ARBA00023163"/>
    </source>
</evidence>
<evidence type="ECO:0000313" key="10">
    <source>
        <dbReference type="EMBL" id="CAK7237523.1"/>
    </source>
</evidence>
<keyword evidence="7" id="KW-0539">Nucleus</keyword>
<dbReference type="Gene3D" id="4.10.240.10">
    <property type="entry name" value="Zn(2)-C6 fungal-type DNA-binding domain"/>
    <property type="match status" value="1"/>
</dbReference>
<comment type="caution">
    <text evidence="10">The sequence shown here is derived from an EMBL/GenBank/DDBJ whole genome shotgun (WGS) entry which is preliminary data.</text>
</comment>
<dbReference type="InterPro" id="IPR001138">
    <property type="entry name" value="Zn2Cys6_DnaBD"/>
</dbReference>
<dbReference type="CDD" id="cd00067">
    <property type="entry name" value="GAL4"/>
    <property type="match status" value="1"/>
</dbReference>